<evidence type="ECO:0000256" key="9">
    <source>
        <dbReference type="ARBA" id="ARBA00023136"/>
    </source>
</evidence>
<dbReference type="InterPro" id="IPR023299">
    <property type="entry name" value="ATPase_P-typ_cyto_dom_N"/>
</dbReference>
<keyword evidence="9 10" id="KW-0472">Membrane</keyword>
<proteinExistence type="predicted"/>
<keyword evidence="7" id="KW-1278">Translocase</keyword>
<dbReference type="SUPFAM" id="SSF81653">
    <property type="entry name" value="Calcium ATPase, transduction domain A"/>
    <property type="match status" value="1"/>
</dbReference>
<dbReference type="GO" id="GO:0016887">
    <property type="term" value="F:ATP hydrolysis activity"/>
    <property type="evidence" value="ECO:0007669"/>
    <property type="project" value="InterPro"/>
</dbReference>
<dbReference type="Gene3D" id="3.40.50.1000">
    <property type="entry name" value="HAD superfamily/HAD-like"/>
    <property type="match status" value="1"/>
</dbReference>
<feature type="transmembrane region" description="Helical" evidence="10">
    <location>
        <begin position="82"/>
        <end position="102"/>
    </location>
</feature>
<dbReference type="Pfam" id="PF00690">
    <property type="entry name" value="Cation_ATPase_N"/>
    <property type="match status" value="1"/>
</dbReference>
<keyword evidence="5" id="KW-0067">ATP-binding</keyword>
<evidence type="ECO:0000256" key="8">
    <source>
        <dbReference type="ARBA" id="ARBA00022989"/>
    </source>
</evidence>
<accession>A0A3D9BZR4</accession>
<dbReference type="InterPro" id="IPR001757">
    <property type="entry name" value="P_typ_ATPase"/>
</dbReference>
<name>A0A3D9BZR4_9RHOB</name>
<dbReference type="PROSITE" id="PS00154">
    <property type="entry name" value="ATPASE_E1_E2"/>
    <property type="match status" value="1"/>
</dbReference>
<reference evidence="12 13" key="1">
    <citation type="journal article" date="2017" name="Int. J. Syst. Evol. Microbiol.">
        <title>Rhodosalinus sediminis gen. nov., sp. nov., isolated from marine saltern.</title>
        <authorList>
            <person name="Guo L.Y."/>
            <person name="Ling S.K."/>
            <person name="Li C.M."/>
            <person name="Chen G.J."/>
            <person name="Du Z.J."/>
        </authorList>
    </citation>
    <scope>NUCLEOTIDE SEQUENCE [LARGE SCALE GENOMIC DNA]</scope>
    <source>
        <strain evidence="12 13">WDN1C137</strain>
    </source>
</reference>
<keyword evidence="2" id="KW-0597">Phosphoprotein</keyword>
<dbReference type="SUPFAM" id="SSF81660">
    <property type="entry name" value="Metal cation-transporting ATPase, ATP-binding domain N"/>
    <property type="match status" value="1"/>
</dbReference>
<evidence type="ECO:0000256" key="3">
    <source>
        <dbReference type="ARBA" id="ARBA00022692"/>
    </source>
</evidence>
<dbReference type="NCBIfam" id="TIGR01494">
    <property type="entry name" value="ATPase_P-type"/>
    <property type="match status" value="2"/>
</dbReference>
<dbReference type="AlphaFoldDB" id="A0A3D9BZR4"/>
<dbReference type="PANTHER" id="PTHR42861">
    <property type="entry name" value="CALCIUM-TRANSPORTING ATPASE"/>
    <property type="match status" value="1"/>
</dbReference>
<keyword evidence="8 10" id="KW-1133">Transmembrane helix</keyword>
<dbReference type="EMBL" id="QOHR01000001">
    <property type="protein sequence ID" value="REC58969.1"/>
    <property type="molecule type" value="Genomic_DNA"/>
</dbReference>
<feature type="transmembrane region" description="Helical" evidence="10">
    <location>
        <begin position="867"/>
        <end position="886"/>
    </location>
</feature>
<dbReference type="SFLD" id="SFLDF00027">
    <property type="entry name" value="p-type_atpase"/>
    <property type="match status" value="1"/>
</dbReference>
<sequence>MTETRLPAHPHAMTPEAALEALASRPGGLDAAEAARRHAEHGANRLPEPPKRSPILRFLSHFHNVLIYVLIASALVTAALQHWVDTGIILAVVVVNAVIGYIQEGRAEQAMDAIRGMLAPRSSVLRDGRRISLDAAELVPGDVVLIEAGDRVPADLRLIEARGLSAEEAILTGESVPVDKGTAPAAEDAALGDRSSMLFSGTLVAAGAGRGVVAATGAETQIGRISGMLGRVETLTTPLVAQMDRFARWLTVFILIGAASLLVYGYFVGHLPFGELFMAVVGLSVAAIPEGLPAVLTITLAVGVQAMARRNAIVRRLPAIETLGSVSVICSDKTGTLTRNEMMAATLAAAEDVYSVGGDGYAPEGAVRWRDADAHPDAHAVLAEFARAAGLCNDATLHAHESGWRVEGDPMEGALMALAGKITGEGGDPLRQWTRTDVIPFDSAHRYMATLHHDHEGRACIHVKGAPEAVLALCADQRAAHGGSEPLDAERWHQRVEELAAEGQRVIAVAARSVPQEHTVLNTSDVEGRLTLIGLIGLIDPPRAEAIEAVADCHAAGIRVKMITGDHAATARAIAGRIGLRNRDRVLTGADLEAMDDAALAEAAVQTDIFARTSPAHKLRLVTALQARGLTVAMTGDGVNDAPALKRADAGVAMGLKGSAAAKEAAELVLADDNFASIAAAVREGRTVYDNIKKVISWTLPTNGGEAMTIVLALALGMALPITPVQILWTNMITAVTLGIALAFEPTEARTMRRPPRPRDEPLLTGALIWHIMLVSTLFLAGIYGIFVYALDKGYSLALAQTMALNTLVVLKIFHLFFIRNIHGTSLTWAAVRGTRIVWICIAAVTVAQFAITYVPPLQALFGTEGVPLLDGVLIIAIGAVFFGLIETEKQMRLAVRATDRPATGAG</sequence>
<dbReference type="SMART" id="SM00831">
    <property type="entry name" value="Cation_ATPase_N"/>
    <property type="match status" value="1"/>
</dbReference>
<feature type="transmembrane region" description="Helical" evidence="10">
    <location>
        <begin position="703"/>
        <end position="722"/>
    </location>
</feature>
<dbReference type="Pfam" id="PF13246">
    <property type="entry name" value="Cation_ATPase"/>
    <property type="match status" value="1"/>
</dbReference>
<dbReference type="SUPFAM" id="SSF56784">
    <property type="entry name" value="HAD-like"/>
    <property type="match status" value="1"/>
</dbReference>
<feature type="transmembrane region" description="Helical" evidence="10">
    <location>
        <begin position="279"/>
        <end position="308"/>
    </location>
</feature>
<dbReference type="GO" id="GO:0015662">
    <property type="term" value="F:P-type ion transporter activity"/>
    <property type="evidence" value="ECO:0007669"/>
    <property type="project" value="UniProtKB-ARBA"/>
</dbReference>
<evidence type="ECO:0000259" key="11">
    <source>
        <dbReference type="SMART" id="SM00831"/>
    </source>
</evidence>
<dbReference type="Gene3D" id="2.70.150.10">
    <property type="entry name" value="Calcium-transporting ATPase, cytoplasmic transduction domain A"/>
    <property type="match status" value="1"/>
</dbReference>
<feature type="transmembrane region" description="Helical" evidence="10">
    <location>
        <begin position="55"/>
        <end position="76"/>
    </location>
</feature>
<feature type="transmembrane region" description="Helical" evidence="10">
    <location>
        <begin position="246"/>
        <end position="267"/>
    </location>
</feature>
<dbReference type="InterPro" id="IPR059000">
    <property type="entry name" value="ATPase_P-type_domA"/>
</dbReference>
<dbReference type="InterPro" id="IPR018303">
    <property type="entry name" value="ATPase_P-typ_P_site"/>
</dbReference>
<feature type="domain" description="Cation-transporting P-type ATPase N-terminal" evidence="11">
    <location>
        <begin position="9"/>
        <end position="82"/>
    </location>
</feature>
<dbReference type="Gene3D" id="3.40.1110.10">
    <property type="entry name" value="Calcium-transporting ATPase, cytoplasmic domain N"/>
    <property type="match status" value="1"/>
</dbReference>
<feature type="transmembrane region" description="Helical" evidence="10">
    <location>
        <begin position="728"/>
        <end position="747"/>
    </location>
</feature>
<comment type="caution">
    <text evidence="12">The sequence shown here is derived from an EMBL/GenBank/DDBJ whole genome shotgun (WGS) entry which is preliminary data.</text>
</comment>
<dbReference type="InterPro" id="IPR044492">
    <property type="entry name" value="P_typ_ATPase_HD_dom"/>
</dbReference>
<dbReference type="InterPro" id="IPR036412">
    <property type="entry name" value="HAD-like_sf"/>
</dbReference>
<dbReference type="Proteomes" id="UP000257131">
    <property type="component" value="Unassembled WGS sequence"/>
</dbReference>
<dbReference type="RefSeq" id="WP_115978012.1">
    <property type="nucleotide sequence ID" value="NZ_QOHR01000001.1"/>
</dbReference>
<dbReference type="InterPro" id="IPR008250">
    <property type="entry name" value="ATPase_P-typ_transduc_dom_A_sf"/>
</dbReference>
<dbReference type="GO" id="GO:0005524">
    <property type="term" value="F:ATP binding"/>
    <property type="evidence" value="ECO:0007669"/>
    <property type="project" value="UniProtKB-KW"/>
</dbReference>
<dbReference type="GO" id="GO:0016020">
    <property type="term" value="C:membrane"/>
    <property type="evidence" value="ECO:0007669"/>
    <property type="project" value="InterPro"/>
</dbReference>
<keyword evidence="6" id="KW-0460">Magnesium</keyword>
<feature type="transmembrane region" description="Helical" evidence="10">
    <location>
        <begin position="837"/>
        <end position="855"/>
    </location>
</feature>
<dbReference type="CDD" id="cd02080">
    <property type="entry name" value="P-type_ATPase_cation"/>
    <property type="match status" value="1"/>
</dbReference>
<dbReference type="SUPFAM" id="SSF81665">
    <property type="entry name" value="Calcium ATPase, transmembrane domain M"/>
    <property type="match status" value="1"/>
</dbReference>
<dbReference type="InterPro" id="IPR004014">
    <property type="entry name" value="ATPase_P-typ_cation-transptr_N"/>
</dbReference>
<dbReference type="PRINTS" id="PR00120">
    <property type="entry name" value="HATPASE"/>
</dbReference>
<keyword evidence="3 10" id="KW-0812">Transmembrane</keyword>
<protein>
    <submittedName>
        <fullName evidence="12">Cation-transporting P-type ATPase</fullName>
    </submittedName>
</protein>
<dbReference type="Pfam" id="PF00689">
    <property type="entry name" value="Cation_ATPase_C"/>
    <property type="match status" value="1"/>
</dbReference>
<dbReference type="PRINTS" id="PR00119">
    <property type="entry name" value="CATATPASE"/>
</dbReference>
<comment type="subcellular location">
    <subcellularLocation>
        <location evidence="1">Endomembrane system</location>
        <topology evidence="1">Multi-pass membrane protein</topology>
    </subcellularLocation>
</comment>
<dbReference type="FunFam" id="3.40.50.1000:FF:000001">
    <property type="entry name" value="Phospholipid-transporting ATPase IC"/>
    <property type="match status" value="1"/>
</dbReference>
<dbReference type="SFLD" id="SFLDG00002">
    <property type="entry name" value="C1.7:_P-type_atpase_like"/>
    <property type="match status" value="1"/>
</dbReference>
<evidence type="ECO:0000256" key="1">
    <source>
        <dbReference type="ARBA" id="ARBA00004127"/>
    </source>
</evidence>
<dbReference type="InterPro" id="IPR006068">
    <property type="entry name" value="ATPase_P-typ_cation-transptr_C"/>
</dbReference>
<keyword evidence="4" id="KW-0547">Nucleotide-binding</keyword>
<organism evidence="12 13">
    <name type="scientific">Rhodosalinus sediminis</name>
    <dbReference type="NCBI Taxonomy" id="1940533"/>
    <lineage>
        <taxon>Bacteria</taxon>
        <taxon>Pseudomonadati</taxon>
        <taxon>Pseudomonadota</taxon>
        <taxon>Alphaproteobacteria</taxon>
        <taxon>Rhodobacterales</taxon>
        <taxon>Paracoccaceae</taxon>
        <taxon>Rhodosalinus</taxon>
    </lineage>
</organism>
<evidence type="ECO:0000313" key="13">
    <source>
        <dbReference type="Proteomes" id="UP000257131"/>
    </source>
</evidence>
<keyword evidence="13" id="KW-1185">Reference proteome</keyword>
<evidence type="ECO:0000256" key="5">
    <source>
        <dbReference type="ARBA" id="ARBA00022840"/>
    </source>
</evidence>
<dbReference type="Gene3D" id="1.20.1110.10">
    <property type="entry name" value="Calcium-transporting ATPase, transmembrane domain"/>
    <property type="match status" value="1"/>
</dbReference>
<gene>
    <name evidence="12" type="ORF">DRV84_01760</name>
</gene>
<dbReference type="OrthoDB" id="9807843at2"/>
<dbReference type="InterPro" id="IPR023214">
    <property type="entry name" value="HAD_sf"/>
</dbReference>
<dbReference type="GO" id="GO:0012505">
    <property type="term" value="C:endomembrane system"/>
    <property type="evidence" value="ECO:0007669"/>
    <property type="project" value="UniProtKB-SubCell"/>
</dbReference>
<feature type="transmembrane region" description="Helical" evidence="10">
    <location>
        <begin position="797"/>
        <end position="817"/>
    </location>
</feature>
<dbReference type="InterPro" id="IPR023298">
    <property type="entry name" value="ATPase_P-typ_TM_dom_sf"/>
</dbReference>
<dbReference type="FunFam" id="2.70.150.10:FF:000160">
    <property type="entry name" value="Sarcoplasmic/endoplasmic reticulum calcium ATPase 1"/>
    <property type="match status" value="1"/>
</dbReference>
<evidence type="ECO:0000256" key="10">
    <source>
        <dbReference type="SAM" id="Phobius"/>
    </source>
</evidence>
<dbReference type="Pfam" id="PF00122">
    <property type="entry name" value="E1-E2_ATPase"/>
    <property type="match status" value="1"/>
</dbReference>
<evidence type="ECO:0000313" key="12">
    <source>
        <dbReference type="EMBL" id="REC58969.1"/>
    </source>
</evidence>
<feature type="transmembrane region" description="Helical" evidence="10">
    <location>
        <begin position="768"/>
        <end position="791"/>
    </location>
</feature>
<evidence type="ECO:0000256" key="7">
    <source>
        <dbReference type="ARBA" id="ARBA00022967"/>
    </source>
</evidence>
<evidence type="ECO:0000256" key="2">
    <source>
        <dbReference type="ARBA" id="ARBA00022553"/>
    </source>
</evidence>
<dbReference type="SFLD" id="SFLDS00003">
    <property type="entry name" value="Haloacid_Dehalogenase"/>
    <property type="match status" value="1"/>
</dbReference>
<evidence type="ECO:0000256" key="6">
    <source>
        <dbReference type="ARBA" id="ARBA00022842"/>
    </source>
</evidence>
<evidence type="ECO:0000256" key="4">
    <source>
        <dbReference type="ARBA" id="ARBA00022741"/>
    </source>
</evidence>